<feature type="signal peptide" evidence="1">
    <location>
        <begin position="1"/>
        <end position="24"/>
    </location>
</feature>
<evidence type="ECO:0000313" key="3">
    <source>
        <dbReference type="Proteomes" id="UP001193680"/>
    </source>
</evidence>
<gene>
    <name evidence="2" type="ORF">H8792_002125</name>
</gene>
<proteinExistence type="predicted"/>
<organism evidence="2 3">
    <name type="scientific">Thiomicrorhabdus heinhorstiae</name>
    <dbReference type="NCBI Taxonomy" id="2748010"/>
    <lineage>
        <taxon>Bacteria</taxon>
        <taxon>Pseudomonadati</taxon>
        <taxon>Pseudomonadota</taxon>
        <taxon>Gammaproteobacteria</taxon>
        <taxon>Thiotrichales</taxon>
        <taxon>Piscirickettsiaceae</taxon>
        <taxon>Thiomicrorhabdus</taxon>
    </lineage>
</organism>
<accession>A0ABS0BVN0</accession>
<dbReference type="Proteomes" id="UP001193680">
    <property type="component" value="Unassembled WGS sequence"/>
</dbReference>
<dbReference type="RefSeq" id="WP_194947496.1">
    <property type="nucleotide sequence ID" value="NZ_JACBGI020000002.1"/>
</dbReference>
<dbReference type="EMBL" id="JACBGI020000002">
    <property type="protein sequence ID" value="MBF6057128.1"/>
    <property type="molecule type" value="Genomic_DNA"/>
</dbReference>
<protein>
    <submittedName>
        <fullName evidence="2">Uncharacterized protein</fullName>
    </submittedName>
</protein>
<comment type="caution">
    <text evidence="2">The sequence shown here is derived from an EMBL/GenBank/DDBJ whole genome shotgun (WGS) entry which is preliminary data.</text>
</comment>
<feature type="chain" id="PRO_5046148048" evidence="1">
    <location>
        <begin position="25"/>
        <end position="159"/>
    </location>
</feature>
<reference evidence="2 3" key="1">
    <citation type="submission" date="2020-11" db="EMBL/GenBank/DDBJ databases">
        <title>Sulfur oxidizing isolate from Hospital Hole Sinkhole.</title>
        <authorList>
            <person name="Scott K.M."/>
        </authorList>
    </citation>
    <scope>NUCLEOTIDE SEQUENCE [LARGE SCALE GENOMIC DNA]</scope>
    <source>
        <strain evidence="2 3">HH1</strain>
    </source>
</reference>
<name>A0ABS0BVN0_9GAMM</name>
<keyword evidence="3" id="KW-1185">Reference proteome</keyword>
<evidence type="ECO:0000256" key="1">
    <source>
        <dbReference type="SAM" id="SignalP"/>
    </source>
</evidence>
<keyword evidence="1" id="KW-0732">Signal</keyword>
<evidence type="ECO:0000313" key="2">
    <source>
        <dbReference type="EMBL" id="MBF6057128.1"/>
    </source>
</evidence>
<sequence length="159" mass="17613">MLSKTTRILLASIFALFTSFAVQADGAIPQAKNLQTLGQKALQKNIPIAILFASQGLKSTQNLKDLALDPIVMSGELDDKVIFTELHPNDGNSTIDFYGEKTANSEFKQIYNLTSLPVVIFVNGEGDQIAPPLLSGAYDFYYHYFKQHLEQAQKQLDSQ</sequence>